<gene>
    <name evidence="6" type="ORF">NEE01_03300</name>
</gene>
<evidence type="ECO:0000313" key="6">
    <source>
        <dbReference type="EMBL" id="MCW6533804.1"/>
    </source>
</evidence>
<accession>A0AA41Z6M6</accession>
<dbReference type="InterPro" id="IPR036271">
    <property type="entry name" value="Tet_transcr_reg_TetR-rel_C_sf"/>
</dbReference>
<evidence type="ECO:0000256" key="3">
    <source>
        <dbReference type="ARBA" id="ARBA00023163"/>
    </source>
</evidence>
<dbReference type="RefSeq" id="WP_265267847.1">
    <property type="nucleotide sequence ID" value="NZ_JANFAV010000001.1"/>
</dbReference>
<dbReference type="Pfam" id="PF17938">
    <property type="entry name" value="TetR_C_29"/>
    <property type="match status" value="1"/>
</dbReference>
<dbReference type="PRINTS" id="PR00455">
    <property type="entry name" value="HTHTETR"/>
</dbReference>
<dbReference type="PANTHER" id="PTHR30055">
    <property type="entry name" value="HTH-TYPE TRANSCRIPTIONAL REGULATOR RUTR"/>
    <property type="match status" value="1"/>
</dbReference>
<dbReference type="Pfam" id="PF00440">
    <property type="entry name" value="TetR_N"/>
    <property type="match status" value="1"/>
</dbReference>
<dbReference type="InterPro" id="IPR009057">
    <property type="entry name" value="Homeodomain-like_sf"/>
</dbReference>
<dbReference type="InterPro" id="IPR041474">
    <property type="entry name" value="NicS_C"/>
</dbReference>
<dbReference type="SUPFAM" id="SSF46689">
    <property type="entry name" value="Homeodomain-like"/>
    <property type="match status" value="1"/>
</dbReference>
<dbReference type="AlphaFoldDB" id="A0AA41Z6M6"/>
<evidence type="ECO:0000256" key="2">
    <source>
        <dbReference type="ARBA" id="ARBA00023125"/>
    </source>
</evidence>
<comment type="caution">
    <text evidence="6">The sequence shown here is derived from an EMBL/GenBank/DDBJ whole genome shotgun (WGS) entry which is preliminary data.</text>
</comment>
<reference evidence="6" key="1">
    <citation type="submission" date="2022-06" db="EMBL/GenBank/DDBJ databases">
        <title>Sphingomonas sp. nov. isolated from rhizosphere soil of tomato.</title>
        <authorList>
            <person name="Dong H."/>
            <person name="Gao R."/>
        </authorList>
    </citation>
    <scope>NUCLEOTIDE SEQUENCE</scope>
    <source>
        <strain evidence="6">MMSM24</strain>
    </source>
</reference>
<dbReference type="GO" id="GO:0000976">
    <property type="term" value="F:transcription cis-regulatory region binding"/>
    <property type="evidence" value="ECO:0007669"/>
    <property type="project" value="TreeGrafter"/>
</dbReference>
<dbReference type="EMBL" id="JANFAV010000001">
    <property type="protein sequence ID" value="MCW6533804.1"/>
    <property type="molecule type" value="Genomic_DNA"/>
</dbReference>
<evidence type="ECO:0000256" key="1">
    <source>
        <dbReference type="ARBA" id="ARBA00023015"/>
    </source>
</evidence>
<dbReference type="InterPro" id="IPR050109">
    <property type="entry name" value="HTH-type_TetR-like_transc_reg"/>
</dbReference>
<dbReference type="InterPro" id="IPR001647">
    <property type="entry name" value="HTH_TetR"/>
</dbReference>
<keyword evidence="1" id="KW-0805">Transcription regulation</keyword>
<organism evidence="6 7">
    <name type="scientific">Sphingomonas lycopersici</name>
    <dbReference type="NCBI Taxonomy" id="2951807"/>
    <lineage>
        <taxon>Bacteria</taxon>
        <taxon>Pseudomonadati</taxon>
        <taxon>Pseudomonadota</taxon>
        <taxon>Alphaproteobacteria</taxon>
        <taxon>Sphingomonadales</taxon>
        <taxon>Sphingomonadaceae</taxon>
        <taxon>Sphingomonas</taxon>
    </lineage>
</organism>
<dbReference type="SUPFAM" id="SSF48498">
    <property type="entry name" value="Tetracyclin repressor-like, C-terminal domain"/>
    <property type="match status" value="1"/>
</dbReference>
<dbReference type="PROSITE" id="PS50977">
    <property type="entry name" value="HTH_TETR_2"/>
    <property type="match status" value="1"/>
</dbReference>
<evidence type="ECO:0000259" key="5">
    <source>
        <dbReference type="PROSITE" id="PS50977"/>
    </source>
</evidence>
<name>A0AA41Z6M6_9SPHN</name>
<keyword evidence="7" id="KW-1185">Reference proteome</keyword>
<keyword evidence="3" id="KW-0804">Transcription</keyword>
<evidence type="ECO:0000313" key="7">
    <source>
        <dbReference type="Proteomes" id="UP001165565"/>
    </source>
</evidence>
<sequence>MKTQTLPQLRGEMTRRAILAEGERVFAELGYDRARLEDVAQGVGIRRPSIVHHFAGKQELYDAVEADIYASLHACSRAALDADLAPLDQLLALLDAWLDLMVARPTAARIVQRLVADVSPRHGNPVHFSELALVDLEAVVDRGVRTGAFRPINIMQVVNGVAASTLFYVCNGRQIGSSRTYDPADPKTLAEFRALIHRIAKAAVSAE</sequence>
<evidence type="ECO:0000256" key="4">
    <source>
        <dbReference type="PROSITE-ProRule" id="PRU00335"/>
    </source>
</evidence>
<proteinExistence type="predicted"/>
<keyword evidence="2 4" id="KW-0238">DNA-binding</keyword>
<feature type="DNA-binding region" description="H-T-H motif" evidence="4">
    <location>
        <begin position="35"/>
        <end position="54"/>
    </location>
</feature>
<dbReference type="Proteomes" id="UP001165565">
    <property type="component" value="Unassembled WGS sequence"/>
</dbReference>
<dbReference type="PANTHER" id="PTHR30055:SF234">
    <property type="entry name" value="HTH-TYPE TRANSCRIPTIONAL REGULATOR BETI"/>
    <property type="match status" value="1"/>
</dbReference>
<dbReference type="GO" id="GO:0003700">
    <property type="term" value="F:DNA-binding transcription factor activity"/>
    <property type="evidence" value="ECO:0007669"/>
    <property type="project" value="TreeGrafter"/>
</dbReference>
<protein>
    <submittedName>
        <fullName evidence="6">TetR/AcrR family transcriptional regulator</fullName>
    </submittedName>
</protein>
<feature type="domain" description="HTH tetR-type" evidence="5">
    <location>
        <begin position="12"/>
        <end position="72"/>
    </location>
</feature>
<dbReference type="Gene3D" id="1.10.357.10">
    <property type="entry name" value="Tetracycline Repressor, domain 2"/>
    <property type="match status" value="1"/>
</dbReference>